<evidence type="ECO:0000313" key="4">
    <source>
        <dbReference type="EMBL" id="KAJ8989174.1"/>
    </source>
</evidence>
<organism evidence="4 5">
    <name type="scientific">Exophiala dermatitidis</name>
    <name type="common">Black yeast-like fungus</name>
    <name type="synonym">Wangiella dermatitidis</name>
    <dbReference type="NCBI Taxonomy" id="5970"/>
    <lineage>
        <taxon>Eukaryota</taxon>
        <taxon>Fungi</taxon>
        <taxon>Dikarya</taxon>
        <taxon>Ascomycota</taxon>
        <taxon>Pezizomycotina</taxon>
        <taxon>Eurotiomycetes</taxon>
        <taxon>Chaetothyriomycetidae</taxon>
        <taxon>Chaetothyriales</taxon>
        <taxon>Herpotrichiellaceae</taxon>
        <taxon>Exophiala</taxon>
    </lineage>
</organism>
<comment type="caution">
    <text evidence="4">The sequence shown here is derived from an EMBL/GenBank/DDBJ whole genome shotgun (WGS) entry which is preliminary data.</text>
</comment>
<dbReference type="AlphaFoldDB" id="A0AAN6IRY6"/>
<evidence type="ECO:0000256" key="1">
    <source>
        <dbReference type="SAM" id="MobiDB-lite"/>
    </source>
</evidence>
<feature type="chain" id="PRO_5042909380" description="Mid2 domain-containing protein" evidence="3">
    <location>
        <begin position="24"/>
        <end position="371"/>
    </location>
</feature>
<evidence type="ECO:0008006" key="6">
    <source>
        <dbReference type="Google" id="ProtNLM"/>
    </source>
</evidence>
<accession>A0AAN6IRY6</accession>
<feature type="transmembrane region" description="Helical" evidence="2">
    <location>
        <begin position="225"/>
        <end position="247"/>
    </location>
</feature>
<keyword evidence="2" id="KW-1133">Transmembrane helix</keyword>
<name>A0AAN6IRY6_EXODE</name>
<evidence type="ECO:0000256" key="2">
    <source>
        <dbReference type="SAM" id="Phobius"/>
    </source>
</evidence>
<sequence>MGTSIQYTALGALLLAIVHVCNAIPSVPVATDPILSTETVSTVVPSLLTIYSTVPGTGVPGETQTITSTVDGQPTTITSVVGDAAASETSTIISTIYLTTTSEVVNTVGYSTVLGPDPVTSTSDPATAITSSPTSTVPAETPTTTPTIAETSSTSSTSFAVVVPSTTDTPLTTTSESSTPLSSAVLSASPTTSQPSASSSTSSSLQASSSAHPSHSHGLSPAQKAGIGVGVAIGGFLLAVAAFILGLHYSHRRTAKAAAKYDGSKSSGGEAKDDFLVGRPYEHMVAQSRSPNMSVRKDYQIPTEIHSVSSSSRLYEAQNAPSSPPLPPRSHQRVNGGYSPFPPAQEDEPMYIGVPAHMSGSKRWSMKEYEK</sequence>
<proteinExistence type="predicted"/>
<gene>
    <name evidence="4" type="ORF">HRR80_006902</name>
</gene>
<protein>
    <recommendedName>
        <fullName evidence="6">Mid2 domain-containing protein</fullName>
    </recommendedName>
</protein>
<feature type="region of interest" description="Disordered" evidence="1">
    <location>
        <begin position="310"/>
        <end position="371"/>
    </location>
</feature>
<feature type="region of interest" description="Disordered" evidence="1">
    <location>
        <begin position="114"/>
        <end position="221"/>
    </location>
</feature>
<keyword evidence="2" id="KW-0472">Membrane</keyword>
<feature type="signal peptide" evidence="3">
    <location>
        <begin position="1"/>
        <end position="23"/>
    </location>
</feature>
<keyword evidence="2" id="KW-0812">Transmembrane</keyword>
<evidence type="ECO:0000256" key="3">
    <source>
        <dbReference type="SAM" id="SignalP"/>
    </source>
</evidence>
<keyword evidence="3" id="KW-0732">Signal</keyword>
<evidence type="ECO:0000313" key="5">
    <source>
        <dbReference type="Proteomes" id="UP001161757"/>
    </source>
</evidence>
<dbReference type="Proteomes" id="UP001161757">
    <property type="component" value="Unassembled WGS sequence"/>
</dbReference>
<reference evidence="4" key="1">
    <citation type="submission" date="2023-01" db="EMBL/GenBank/DDBJ databases">
        <title>Exophiala dermititidis isolated from Cystic Fibrosis Patient.</title>
        <authorList>
            <person name="Kurbessoian T."/>
            <person name="Crocker A."/>
            <person name="Murante D."/>
            <person name="Hogan D.A."/>
            <person name="Stajich J.E."/>
        </authorList>
    </citation>
    <scope>NUCLEOTIDE SEQUENCE</scope>
    <source>
        <strain evidence="4">Ex8</strain>
    </source>
</reference>
<dbReference type="EMBL" id="JAJGCB010000015">
    <property type="protein sequence ID" value="KAJ8989174.1"/>
    <property type="molecule type" value="Genomic_DNA"/>
</dbReference>
<feature type="compositionally biased region" description="Low complexity" evidence="1">
    <location>
        <begin position="120"/>
        <end position="221"/>
    </location>
</feature>